<dbReference type="OrthoDB" id="9997378at2759"/>
<evidence type="ECO:0000313" key="1">
    <source>
        <dbReference type="EMBL" id="CAF0846517.1"/>
    </source>
</evidence>
<dbReference type="InterPro" id="IPR029058">
    <property type="entry name" value="AB_hydrolase_fold"/>
</dbReference>
<proteinExistence type="predicted"/>
<evidence type="ECO:0000313" key="3">
    <source>
        <dbReference type="Proteomes" id="UP000663832"/>
    </source>
</evidence>
<comment type="caution">
    <text evidence="2">The sequence shown here is derived from an EMBL/GenBank/DDBJ whole genome shotgun (WGS) entry which is preliminary data.</text>
</comment>
<evidence type="ECO:0008006" key="4">
    <source>
        <dbReference type="Google" id="ProtNLM"/>
    </source>
</evidence>
<dbReference type="Proteomes" id="UP000663877">
    <property type="component" value="Unassembled WGS sequence"/>
</dbReference>
<sequence length="605" mass="68846">MQAECMYLTSPLEWNQFNPNTFDSQYYNSTKEIPLTDLHMKRVFLSSLPPIQNSSREHIINYWLVNGGGGSQYGMEQFGITMLKEIVRNNYHNIYTNTHPIMYLFQYRGAGLSLPSIHCYTATSWTDCAHELIATTVPSSPDQSLKIIHAMSNANIAQDLQYQIQYAINQSQSTNSTSTYIYGLSQGTGIIETYLTIQSIKSQIQIIDGIILDGVMSTKDSDIFQTQVNNLNHRFYLYLSKCQQDPLCSKAFSLVTGTNQDIISVALTLQTLFETKLINPLCTINLGLDSWDLFTLIGHQGIEMMNVRPLTAILIARLYRCSVDDQRVLARALPFMISIAQQSMAKSLIDPPQQYPNDGNILSLTLWSDFIGFDINENIKTNASFYNDFCIGSGVINKYNLVRVGPIPVCDETQISTYNYTLPTALKDVLYERNPNYWGKFEVNQKSFRSQRTGILLFNGDLDYNSPLSTAQQVEKLFQMKSIRTKLVQMKGLAHVTAVQSYTKQGGFHSATCTEQIILQYLYQQELNVDLDTLNYTCSLKENLIGIDWFYTDPVINQTLYSVFMNTTTNYWGINMTDIEPIINASNKFHTNSFLFFLLILYILS</sequence>
<organism evidence="2 3">
    <name type="scientific">Adineta steineri</name>
    <dbReference type="NCBI Taxonomy" id="433720"/>
    <lineage>
        <taxon>Eukaryota</taxon>
        <taxon>Metazoa</taxon>
        <taxon>Spiralia</taxon>
        <taxon>Gnathifera</taxon>
        <taxon>Rotifera</taxon>
        <taxon>Eurotatoria</taxon>
        <taxon>Bdelloidea</taxon>
        <taxon>Adinetida</taxon>
        <taxon>Adinetidae</taxon>
        <taxon>Adineta</taxon>
    </lineage>
</organism>
<reference evidence="2" key="1">
    <citation type="submission" date="2021-02" db="EMBL/GenBank/DDBJ databases">
        <authorList>
            <person name="Nowell W R."/>
        </authorList>
    </citation>
    <scope>NUCLEOTIDE SEQUENCE</scope>
</reference>
<dbReference type="AlphaFoldDB" id="A0A815FQK0"/>
<name>A0A815FQK0_9BILA</name>
<protein>
    <recommendedName>
        <fullName evidence="4">Peptidase S33 tripeptidyl aminopeptidase-like C-terminal domain-containing protein</fullName>
    </recommendedName>
</protein>
<evidence type="ECO:0000313" key="2">
    <source>
        <dbReference type="EMBL" id="CAF1329000.1"/>
    </source>
</evidence>
<keyword evidence="3" id="KW-1185">Reference proteome</keyword>
<accession>A0A815FQK0</accession>
<dbReference type="Proteomes" id="UP000663832">
    <property type="component" value="Unassembled WGS sequence"/>
</dbReference>
<dbReference type="EMBL" id="CAJNOI010000023">
    <property type="protein sequence ID" value="CAF0846517.1"/>
    <property type="molecule type" value="Genomic_DNA"/>
</dbReference>
<gene>
    <name evidence="1" type="ORF">BJG266_LOCUS7604</name>
    <name evidence="2" type="ORF">QVE165_LOCUS32780</name>
</gene>
<dbReference type="EMBL" id="CAJNOM010000294">
    <property type="protein sequence ID" value="CAF1329000.1"/>
    <property type="molecule type" value="Genomic_DNA"/>
</dbReference>
<dbReference type="SUPFAM" id="SSF53474">
    <property type="entry name" value="alpha/beta-Hydrolases"/>
    <property type="match status" value="1"/>
</dbReference>